<evidence type="ECO:0000256" key="2">
    <source>
        <dbReference type="SAM" id="MobiDB-lite"/>
    </source>
</evidence>
<feature type="compositionally biased region" description="Basic and acidic residues" evidence="2">
    <location>
        <begin position="977"/>
        <end position="993"/>
    </location>
</feature>
<dbReference type="SUPFAM" id="SSF47576">
    <property type="entry name" value="Calponin-homology domain, CH-domain"/>
    <property type="match status" value="1"/>
</dbReference>
<dbReference type="InterPro" id="IPR017868">
    <property type="entry name" value="Filamin/ABP280_repeat-like"/>
</dbReference>
<dbReference type="Gene3D" id="2.60.40.10">
    <property type="entry name" value="Immunoglobulins"/>
    <property type="match status" value="1"/>
</dbReference>
<feature type="region of interest" description="Disordered" evidence="2">
    <location>
        <begin position="1800"/>
        <end position="1857"/>
    </location>
</feature>
<feature type="repeat" description="Filamin" evidence="1">
    <location>
        <begin position="328"/>
        <end position="358"/>
    </location>
</feature>
<gene>
    <name evidence="4" type="primary">LOC108740395</name>
</gene>
<feature type="compositionally biased region" description="Basic and acidic residues" evidence="2">
    <location>
        <begin position="1841"/>
        <end position="1852"/>
    </location>
</feature>
<dbReference type="Gene3D" id="1.10.418.10">
    <property type="entry name" value="Calponin-like domain"/>
    <property type="match status" value="1"/>
</dbReference>
<keyword evidence="3" id="KW-1185">Reference proteome</keyword>
<evidence type="ECO:0000313" key="4">
    <source>
        <dbReference type="RefSeq" id="XP_018330201.2"/>
    </source>
</evidence>
<dbReference type="KEGG" id="apln:108740395"/>
<feature type="region of interest" description="Disordered" evidence="2">
    <location>
        <begin position="1902"/>
        <end position="1926"/>
    </location>
</feature>
<dbReference type="SUPFAM" id="SSF81296">
    <property type="entry name" value="E set domains"/>
    <property type="match status" value="1"/>
</dbReference>
<evidence type="ECO:0000256" key="1">
    <source>
        <dbReference type="PROSITE-ProRule" id="PRU00087"/>
    </source>
</evidence>
<reference evidence="4" key="1">
    <citation type="submission" date="2025-08" db="UniProtKB">
        <authorList>
            <consortium name="RefSeq"/>
        </authorList>
    </citation>
    <scope>IDENTIFICATION</scope>
    <source>
        <tissue evidence="4">Entire body</tissue>
    </source>
</reference>
<name>A0A1W4X246_AGRPL</name>
<evidence type="ECO:0000313" key="3">
    <source>
        <dbReference type="Proteomes" id="UP000192223"/>
    </source>
</evidence>
<dbReference type="OrthoDB" id="10012602at2759"/>
<dbReference type="InterPro" id="IPR013783">
    <property type="entry name" value="Ig-like_fold"/>
</dbReference>
<dbReference type="GeneID" id="108740395"/>
<feature type="compositionally biased region" description="Basic and acidic residues" evidence="2">
    <location>
        <begin position="862"/>
        <end position="873"/>
    </location>
</feature>
<dbReference type="InParanoid" id="A0A1W4X246"/>
<feature type="compositionally biased region" description="Basic and acidic residues" evidence="2">
    <location>
        <begin position="1"/>
        <end position="18"/>
    </location>
</feature>
<feature type="region of interest" description="Disordered" evidence="2">
    <location>
        <begin position="948"/>
        <end position="1023"/>
    </location>
</feature>
<dbReference type="PROSITE" id="PS50194">
    <property type="entry name" value="FILAMIN_REPEAT"/>
    <property type="match status" value="1"/>
</dbReference>
<feature type="region of interest" description="Disordered" evidence="2">
    <location>
        <begin position="839"/>
        <end position="894"/>
    </location>
</feature>
<feature type="compositionally biased region" description="Polar residues" evidence="2">
    <location>
        <begin position="948"/>
        <end position="960"/>
    </location>
</feature>
<dbReference type="InterPro" id="IPR036872">
    <property type="entry name" value="CH_dom_sf"/>
</dbReference>
<dbReference type="Proteomes" id="UP000192223">
    <property type="component" value="Unplaced"/>
</dbReference>
<proteinExistence type="predicted"/>
<accession>A0A1W4X246</accession>
<feature type="region of interest" description="Disordered" evidence="2">
    <location>
        <begin position="1661"/>
        <end position="1683"/>
    </location>
</feature>
<dbReference type="InterPro" id="IPR014756">
    <property type="entry name" value="Ig_E-set"/>
</dbReference>
<sequence length="2007" mass="228321">MSQGDAEKKQDESSDAVEHSTVVTRATDSSSSNDYWSASPYFLEILIPIVSSFLLLRRRDLFGRLLLNLDKKCLSALCPSLSKREHLLKWAQRGIMPSWMPCPMNISLTLDDVWKDGSLLCTLINSAVPGACPNPHRHRNKPPTHGQALAYKYFGLAPIFTNEDFDQDLNGNLEFMFFMYLTQLRTNISQFSRTNSSDIKYTSSYIARGMGLVTGEQYKKCVFYLYPNVTENDTGVLVTIQGPYHAYGCITLPPFYILKTSSEGNRKKRVFYIEEDIKKLRVVKTRPEKHLFRSITSAIIPFLRNARRNSVTTKIRIEANKEPDRIKLTYVPQHPGVHIMCIITDGCHLQGSPFNVSVSECNVEEIQKEADVAKTELACDLIPQKSKPLNEIKWMNTMESPLSSNHYFNKSTCCQNEPNLFEKYNRINYQRFCKKFELFRSSFDEIQEFSLDSLEDEGFFANNKVKFMKSNSIAFERFTDSIKKVMKMVKHHEVNHNSHMIEGRKITKAICDKTNTFNAQEQGNENEKIRYFEEKHTTKRLGETVMIKNYNVVLGRNPITEFAITTPKRVKKQENNDIEQKSSKSSIENVVITGNLTTDMKSKKSPTNTYNVTYNMQIEELPVIDNSSVSDNDDDIHSQKRNFNKTFVPYLIEKGKLKVGSAKNARIDKAESNSFFTTTGTEFEDDGNTTVRSKKTITSESNKTSSNFSTECEVDKTKNAITEQSGVTAYSPKEISENKNMFTNEKIIKNITDKNGILREEFNGKTSEARKIFEGDSFNFNKSQQHPNAIENFKGIDIWKNRADGGKIHEKDENINSVKMKIFTYDNSVNTQPENKLKINHQGENNDHNSVTKSPKLGSVKNKKEIFDNKCEAKQSQNTPNKESKKEYVTNQDSQKLNTQDVALINVNSLRNRFDSSIYNQKSNEHPGNRGNMGLPLEKHVSGENIANNFLGSSETSTQHSENHLGDNGSVLTKNENLGKKAERKTEPKKEESTLTPTTDELTKESTHNVIGESSKKLSDNGDNENGSTIIAEMNQKAVPGYINYELNRNESIPNSVNEIQLRDKPINSPNNNLDFLLDRVNSLIGDEEQQKKYENDTTALLLHETSAKSNPEKLDKNLDHLLNKVDNLIDNIEQEERSTRKQKSYEMNNYKKTMKLDLNTDLDFLMSKINKLIEVTEEKRDGGQITITEDTQNVDFIVKEPEESSAILKPKTTKKDLQENTTVINENPVAEKRVIATNSLNDETNNKLGNSEKHPRHPSSVLTMIQRFESPITTSIEKDELVRGNTDGKSTLKCISYLEKRDRFIAMENMSGKGQNRQLVSPQVSVQGTISQRQELNEDDDLNLPIATKSTKAAMRTVKSEPSTPSPRTLINRKVFYSTKSQSYPSYSELLPDEPVCEFLHLTQKENQILPENRNNSKTSTMYIVTERRETNIKRNVYTHSFPSPTTEKIREIIEPPVKEHCEKENGIAIANKQSETVHRPASFSSIIKKGHSIDEEMFPDVSGFLKENNRQHPHVDYPKDFSVSRRVSRIESLQSLLAQNNVYVTSQIHRSHPNIYFGESPKRTRTHKPRRKLKSFDANLLTVSSGTQNDTNASRYSVDYDNCTKFQNSDIIEEKIPIAAYNGGAVEGTHTSRIIKSSRTEQAERKSEKAVSNCQINQEDLHDGTPSTRQLSLNHPDGFPSVKDLRSKFEKTPEPTVTENSIKYSKIKEKPRSLDSEKYSCLDSSEESSTSLKYFIPLINSTHPNNDNDRKNNTIKPLKHTKNIFSSIEVNANKNQSELALTQREDGVKEDPQPLVLKSTSEHHSDGGCKQGTTSPPHHSCIKAPEATNSIRSVKKTRQVVEHDKGKTPERGNNGDATFCEKLNVTSEEFETVDVKNIMKNQFTKARNFFKELEKSRHNYSQKRTLGSRGIKKRRKNSIGSGSFPKVSEKFPIRNIYKDVIGDRRGSFKGAPNRVGVANSMASVPVRHKYFNPDSAEILPSLDIFHRSRRPKSRKSLKSIFLVDY</sequence>
<feature type="region of interest" description="Disordered" evidence="2">
    <location>
        <begin position="1"/>
        <end position="33"/>
    </location>
</feature>
<organism evidence="3 4">
    <name type="scientific">Agrilus planipennis</name>
    <name type="common">Emerald ash borer</name>
    <name type="synonym">Agrilus marcopoli</name>
    <dbReference type="NCBI Taxonomy" id="224129"/>
    <lineage>
        <taxon>Eukaryota</taxon>
        <taxon>Metazoa</taxon>
        <taxon>Ecdysozoa</taxon>
        <taxon>Arthropoda</taxon>
        <taxon>Hexapoda</taxon>
        <taxon>Insecta</taxon>
        <taxon>Pterygota</taxon>
        <taxon>Neoptera</taxon>
        <taxon>Endopterygota</taxon>
        <taxon>Coleoptera</taxon>
        <taxon>Polyphaga</taxon>
        <taxon>Elateriformia</taxon>
        <taxon>Buprestoidea</taxon>
        <taxon>Buprestidae</taxon>
        <taxon>Agrilinae</taxon>
        <taxon>Agrilus</taxon>
    </lineage>
</organism>
<protein>
    <submittedName>
        <fullName evidence="4">Uncharacterized protein LOC108740395 isoform X1</fullName>
    </submittedName>
</protein>
<dbReference type="RefSeq" id="XP_018330201.2">
    <property type="nucleotide sequence ID" value="XM_018474699.2"/>
</dbReference>